<sequence>MIGYVTVGTSDLERAARFYDPLAAELGVGRMMEFDSFIAWGDADGAPGIAATMPFDGKPASVGNGTMVALEAKDRAQVQRLYDIALANGGSDEGAPGPRGEPDDNGLVFYAAYFRDPDGNKLNAFLMDKVA</sequence>
<evidence type="ECO:0000259" key="1">
    <source>
        <dbReference type="PROSITE" id="PS51819"/>
    </source>
</evidence>
<evidence type="ECO:0000313" key="4">
    <source>
        <dbReference type="Proteomes" id="UP000290057"/>
    </source>
</evidence>
<dbReference type="Proteomes" id="UP000290057">
    <property type="component" value="Chromosome"/>
</dbReference>
<dbReference type="InterPro" id="IPR004360">
    <property type="entry name" value="Glyas_Fos-R_dOase_dom"/>
</dbReference>
<dbReference type="Pfam" id="PF00903">
    <property type="entry name" value="Glyoxalase"/>
    <property type="match status" value="1"/>
</dbReference>
<gene>
    <name evidence="3" type="ORF">D0Y83_04235</name>
    <name evidence="2" type="ORF">EKJ_05540</name>
</gene>
<evidence type="ECO:0000313" key="2">
    <source>
        <dbReference type="EMBL" id="BBI19707.1"/>
    </source>
</evidence>
<dbReference type="PANTHER" id="PTHR35006">
    <property type="entry name" value="GLYOXALASE FAMILY PROTEIN (AFU_ORTHOLOGUE AFUA_5G14830)"/>
    <property type="match status" value="1"/>
</dbReference>
<evidence type="ECO:0000313" key="5">
    <source>
        <dbReference type="Proteomes" id="UP000325385"/>
    </source>
</evidence>
<feature type="domain" description="VOC" evidence="1">
    <location>
        <begin position="1"/>
        <end position="127"/>
    </location>
</feature>
<reference evidence="3" key="2">
    <citation type="submission" date="2018-09" db="EMBL/GenBank/DDBJ databases">
        <authorList>
            <person name="Zhang J."/>
        </authorList>
    </citation>
    <scope>NUCLEOTIDE SEQUENCE</scope>
    <source>
        <strain evidence="3">21-3</strain>
    </source>
</reference>
<dbReference type="EMBL" id="CP032228">
    <property type="protein sequence ID" value="QFI62570.1"/>
    <property type="molecule type" value="Genomic_DNA"/>
</dbReference>
<dbReference type="PANTHER" id="PTHR35006:SF2">
    <property type="entry name" value="GLYOXALASE FAMILY PROTEIN (AFU_ORTHOLOGUE AFUA_5G14830)"/>
    <property type="match status" value="1"/>
</dbReference>
<name>A0A222EQP5_9SPHN</name>
<keyword evidence="4" id="KW-1185">Reference proteome</keyword>
<dbReference type="GeneID" id="69696497"/>
<dbReference type="CDD" id="cd07262">
    <property type="entry name" value="VOC_like"/>
    <property type="match status" value="1"/>
</dbReference>
<dbReference type="SUPFAM" id="SSF54593">
    <property type="entry name" value="Glyoxalase/Bleomycin resistance protein/Dihydroxybiphenyl dioxygenase"/>
    <property type="match status" value="1"/>
</dbReference>
<proteinExistence type="predicted"/>
<dbReference type="Gene3D" id="3.10.180.10">
    <property type="entry name" value="2,3-Dihydroxybiphenyl 1,2-Dioxygenase, domain 1"/>
    <property type="match status" value="1"/>
</dbReference>
<reference evidence="5" key="1">
    <citation type="submission" date="2018-09" db="EMBL/GenBank/DDBJ databases">
        <title>Nocardia yunnanensis sp. nov., an actinomycete isolated from a soil sample.</title>
        <authorList>
            <person name="Zhang J."/>
        </authorList>
    </citation>
    <scope>NUCLEOTIDE SEQUENCE [LARGE SCALE GENOMIC DNA]</scope>
    <source>
        <strain evidence="5">21-3</strain>
    </source>
</reference>
<dbReference type="InterPro" id="IPR037523">
    <property type="entry name" value="VOC_core"/>
</dbReference>
<dbReference type="RefSeq" id="WP_067465693.1">
    <property type="nucleotide sequence ID" value="NZ_AP019389.1"/>
</dbReference>
<dbReference type="PROSITE" id="PS51819">
    <property type="entry name" value="VOC"/>
    <property type="match status" value="1"/>
</dbReference>
<dbReference type="Proteomes" id="UP000325385">
    <property type="component" value="Chromosome"/>
</dbReference>
<accession>A0A222EQP5</accession>
<dbReference type="AlphaFoldDB" id="A0A222EQP5"/>
<dbReference type="EMBL" id="AP019389">
    <property type="protein sequence ID" value="BBI19707.1"/>
    <property type="molecule type" value="Genomic_DNA"/>
</dbReference>
<organism evidence="3 5">
    <name type="scientific">Qipengyuania flava</name>
    <dbReference type="NCBI Taxonomy" id="192812"/>
    <lineage>
        <taxon>Bacteria</taxon>
        <taxon>Pseudomonadati</taxon>
        <taxon>Pseudomonadota</taxon>
        <taxon>Alphaproteobacteria</taxon>
        <taxon>Sphingomonadales</taxon>
        <taxon>Erythrobacteraceae</taxon>
        <taxon>Qipengyuania</taxon>
    </lineage>
</organism>
<evidence type="ECO:0000313" key="3">
    <source>
        <dbReference type="EMBL" id="QFI62570.1"/>
    </source>
</evidence>
<reference evidence="2 4" key="3">
    <citation type="submission" date="2019-01" db="EMBL/GenBank/DDBJ databases">
        <title>Complete genome sequence of Erythrobacter flavus KJ5.</title>
        <authorList>
            <person name="Kanesaki Y."/>
            <person name="Brotosudarmo T."/>
            <person name="Moriuchi R."/>
            <person name="Awai K."/>
        </authorList>
    </citation>
    <scope>NUCLEOTIDE SEQUENCE [LARGE SCALE GENOMIC DNA]</scope>
    <source>
        <strain evidence="2 4">KJ5</strain>
    </source>
</reference>
<protein>
    <submittedName>
        <fullName evidence="2">Glyoxalase</fullName>
    </submittedName>
    <submittedName>
        <fullName evidence="3">VOC family protein</fullName>
    </submittedName>
</protein>
<dbReference type="InterPro" id="IPR029068">
    <property type="entry name" value="Glyas_Bleomycin-R_OHBP_Dase"/>
</dbReference>